<sequence length="276" mass="31440">MPEGRAAYWFVFRSFRFALMLVAVGMFSFAQADTDRLCDTLVVGGNPEYPPMLWQSVEQPGFLTGAVPALLQEIVEPLGVKVVVRDVGPWARVLHMARQGKIDVVAGAFLTDERREFLDYVLPPITWQPTNIWVPRGKEFKYRYWTDLRGKLGSTLIGSSSGQDFDEFAAQYLSIEGIRTIEQSFRMARLGRVDYVLYERPQGRIKLEKMGLADEFVDLQPPISSEPLYFAFAKESACNTEAFRAAFTRRLEVLTGQRRIDSLLEEYAVKYLVNTP</sequence>
<dbReference type="Proteomes" id="UP000239446">
    <property type="component" value="Unassembled WGS sequence"/>
</dbReference>
<dbReference type="Proteomes" id="UP000239648">
    <property type="component" value="Unassembled WGS sequence"/>
</dbReference>
<organism evidence="6 7">
    <name type="scientific">Marinobacter persicus</name>
    <dbReference type="NCBI Taxonomy" id="930118"/>
    <lineage>
        <taxon>Bacteria</taxon>
        <taxon>Pseudomonadati</taxon>
        <taxon>Pseudomonadota</taxon>
        <taxon>Gammaproteobacteria</taxon>
        <taxon>Pseudomonadales</taxon>
        <taxon>Marinobacteraceae</taxon>
        <taxon>Marinobacter</taxon>
    </lineage>
</organism>
<protein>
    <submittedName>
        <fullName evidence="6">Amino acid ABC transporter substrate-binding protein (PAAT family)</fullName>
    </submittedName>
</protein>
<dbReference type="Pfam" id="PF00497">
    <property type="entry name" value="SBP_bac_3"/>
    <property type="match status" value="1"/>
</dbReference>
<evidence type="ECO:0000313" key="7">
    <source>
        <dbReference type="Proteomes" id="UP000239446"/>
    </source>
</evidence>
<proteinExistence type="inferred from homology"/>
<dbReference type="EMBL" id="PTIT01000002">
    <property type="protein sequence ID" value="PPK53230.1"/>
    <property type="molecule type" value="Genomic_DNA"/>
</dbReference>
<comment type="caution">
    <text evidence="6">The sequence shown here is derived from an EMBL/GenBank/DDBJ whole genome shotgun (WGS) entry which is preliminary data.</text>
</comment>
<evidence type="ECO:0000313" key="6">
    <source>
        <dbReference type="EMBL" id="PPK56067.1"/>
    </source>
</evidence>
<feature type="domain" description="Solute-binding protein family 3/N-terminal" evidence="4">
    <location>
        <begin position="40"/>
        <end position="270"/>
    </location>
</feature>
<evidence type="ECO:0000256" key="3">
    <source>
        <dbReference type="SAM" id="SignalP"/>
    </source>
</evidence>
<comment type="similarity">
    <text evidence="1">Belongs to the bacterial solute-binding protein 3 family.</text>
</comment>
<evidence type="ECO:0000313" key="8">
    <source>
        <dbReference type="Proteomes" id="UP000239648"/>
    </source>
</evidence>
<evidence type="ECO:0000256" key="1">
    <source>
        <dbReference type="ARBA" id="ARBA00010333"/>
    </source>
</evidence>
<gene>
    <name evidence="6" type="ORF">B0H24_100230</name>
    <name evidence="5" type="ORF">BY455_10230</name>
</gene>
<reference evidence="5 8" key="1">
    <citation type="submission" date="2018-02" db="EMBL/GenBank/DDBJ databases">
        <title>Deep subsurface shale carbon reservoir microbial communities from Ohio and West Virginia, USA.</title>
        <authorList>
            <person name="Wrighton K."/>
        </authorList>
    </citation>
    <scope>NUCLEOTIDE SEQUENCE [LARGE SCALE GENOMIC DNA]</scope>
    <source>
        <strain evidence="5 8">UTICA-S1B6</strain>
    </source>
</reference>
<dbReference type="PANTHER" id="PTHR35936">
    <property type="entry name" value="MEMBRANE-BOUND LYTIC MUREIN TRANSGLYCOSYLASE F"/>
    <property type="match status" value="1"/>
</dbReference>
<dbReference type="AlphaFoldDB" id="A0A2S6G9U5"/>
<dbReference type="Gene3D" id="3.40.190.10">
    <property type="entry name" value="Periplasmic binding protein-like II"/>
    <property type="match status" value="2"/>
</dbReference>
<feature type="chain" id="PRO_5015472647" evidence="3">
    <location>
        <begin position="33"/>
        <end position="276"/>
    </location>
</feature>
<accession>A0A2S6G9U5</accession>
<dbReference type="SUPFAM" id="SSF53850">
    <property type="entry name" value="Periplasmic binding protein-like II"/>
    <property type="match status" value="1"/>
</dbReference>
<name>A0A2S6G9U5_9GAMM</name>
<dbReference type="RefSeq" id="WP_258075511.1">
    <property type="nucleotide sequence ID" value="NZ_PTIT01000002.1"/>
</dbReference>
<dbReference type="PANTHER" id="PTHR35936:SF6">
    <property type="entry name" value="AMINO ACID ABC TRANSPORTER SUBSTRATE-BINDING PAAT FAMILY PROTEIN"/>
    <property type="match status" value="1"/>
</dbReference>
<keyword evidence="2 3" id="KW-0732">Signal</keyword>
<reference evidence="6 7" key="2">
    <citation type="submission" date="2018-02" db="EMBL/GenBank/DDBJ databases">
        <title>Subsurface microbial communities from deep shales in Ohio and West Virginia, USA.</title>
        <authorList>
            <person name="Wrighton K."/>
        </authorList>
    </citation>
    <scope>NUCLEOTIDE SEQUENCE [LARGE SCALE GENOMIC DNA]</scope>
    <source>
        <strain evidence="6 7">UTICA-S1B9</strain>
    </source>
</reference>
<dbReference type="SMART" id="SM00062">
    <property type="entry name" value="PBPb"/>
    <property type="match status" value="1"/>
</dbReference>
<dbReference type="InterPro" id="IPR001638">
    <property type="entry name" value="Solute-binding_3/MltF_N"/>
</dbReference>
<evidence type="ECO:0000259" key="4">
    <source>
        <dbReference type="SMART" id="SM00062"/>
    </source>
</evidence>
<keyword evidence="8" id="KW-1185">Reference proteome</keyword>
<evidence type="ECO:0000313" key="5">
    <source>
        <dbReference type="EMBL" id="PPK53230.1"/>
    </source>
</evidence>
<evidence type="ECO:0000256" key="2">
    <source>
        <dbReference type="ARBA" id="ARBA00022729"/>
    </source>
</evidence>
<dbReference type="EMBL" id="PTIU01000002">
    <property type="protein sequence ID" value="PPK56067.1"/>
    <property type="molecule type" value="Genomic_DNA"/>
</dbReference>
<feature type="signal peptide" evidence="3">
    <location>
        <begin position="1"/>
        <end position="32"/>
    </location>
</feature>